<feature type="region of interest" description="Disordered" evidence="1">
    <location>
        <begin position="161"/>
        <end position="189"/>
    </location>
</feature>
<keyword evidence="3" id="KW-1185">Reference proteome</keyword>
<accession>A0ABQ9GKQ2</accession>
<evidence type="ECO:0000313" key="2">
    <source>
        <dbReference type="EMBL" id="KAJ8872610.1"/>
    </source>
</evidence>
<reference evidence="2 3" key="1">
    <citation type="submission" date="2023-02" db="EMBL/GenBank/DDBJ databases">
        <title>LHISI_Scaffold_Assembly.</title>
        <authorList>
            <person name="Stuart O.P."/>
            <person name="Cleave R."/>
            <person name="Magrath M.J.L."/>
            <person name="Mikheyev A.S."/>
        </authorList>
    </citation>
    <scope>NUCLEOTIDE SEQUENCE [LARGE SCALE GENOMIC DNA]</scope>
    <source>
        <strain evidence="2">Daus_M_001</strain>
        <tissue evidence="2">Leg muscle</tissue>
    </source>
</reference>
<organism evidence="2 3">
    <name type="scientific">Dryococelus australis</name>
    <dbReference type="NCBI Taxonomy" id="614101"/>
    <lineage>
        <taxon>Eukaryota</taxon>
        <taxon>Metazoa</taxon>
        <taxon>Ecdysozoa</taxon>
        <taxon>Arthropoda</taxon>
        <taxon>Hexapoda</taxon>
        <taxon>Insecta</taxon>
        <taxon>Pterygota</taxon>
        <taxon>Neoptera</taxon>
        <taxon>Polyneoptera</taxon>
        <taxon>Phasmatodea</taxon>
        <taxon>Verophasmatodea</taxon>
        <taxon>Anareolatae</taxon>
        <taxon>Phasmatidae</taxon>
        <taxon>Eurycanthinae</taxon>
        <taxon>Dryococelus</taxon>
    </lineage>
</organism>
<feature type="compositionally biased region" description="Polar residues" evidence="1">
    <location>
        <begin position="161"/>
        <end position="170"/>
    </location>
</feature>
<comment type="caution">
    <text evidence="2">The sequence shown here is derived from an EMBL/GenBank/DDBJ whole genome shotgun (WGS) entry which is preliminary data.</text>
</comment>
<feature type="compositionally biased region" description="Basic and acidic residues" evidence="1">
    <location>
        <begin position="171"/>
        <end position="180"/>
    </location>
</feature>
<proteinExistence type="predicted"/>
<dbReference type="EMBL" id="JARBHB010000011">
    <property type="protein sequence ID" value="KAJ8872610.1"/>
    <property type="molecule type" value="Genomic_DNA"/>
</dbReference>
<evidence type="ECO:0000313" key="3">
    <source>
        <dbReference type="Proteomes" id="UP001159363"/>
    </source>
</evidence>
<name>A0ABQ9GKQ2_9NEOP</name>
<sequence>MLSRGVTDRCLYRTLLLASAKWRVIRSGRVLGRGGQYKRVSCGIFRCPIYPPAAYCTCILFLQTRTRNSFMSRRLANYYYSRRNRAPFTSAGRQNSANRTRCLLRHCSTTTTTAPPCSCSLYREPPTGDDKREGLTASNRSCNVFRSRVLQNNRWQQSGFKSRNVGCTNATRERTSERPWRRPVTSRGPLEERTIPQKRIDRSRLTLFPQVVIRILLHWLPFDRECVSANQRTANPGSNHSAEFSSATLPLNSQDPHKKIKWHNALDTRQTVLLRKMDFLGAFINTTRCFEMLHEPPDTVSLLASHQGDPGSIPDLATPDSRTWKSFRTMSLVGGFSRGSPVSPALPLRRCSMLTSLTLIGSQDLGVKSHPNLFTHSLYESWDVLINSILIGSQDLGVKSHPNLFTHSLYESWDWVFSGYCHSPTNLISPSPGVKTSADKGRRNLSFARALLIFAERLVLSASGRDGGNLPTVRHMVDVLTYRFLKPNSAHRPRTDSITHRADRAKHVTALGNSLEQVSEQLQAWGRFAVGSLTGGHNLRQGVIRLLRALALGATVAEQLACSPSTKAIQVQSPAGSLRIFACGNRAGRCRRSTGISRFPCPFIPVLLYTHLNHPHRLSRPPC</sequence>
<protein>
    <submittedName>
        <fullName evidence="2">Uncharacterized protein</fullName>
    </submittedName>
</protein>
<evidence type="ECO:0000256" key="1">
    <source>
        <dbReference type="SAM" id="MobiDB-lite"/>
    </source>
</evidence>
<gene>
    <name evidence="2" type="ORF">PR048_026216</name>
</gene>
<dbReference type="Proteomes" id="UP001159363">
    <property type="component" value="Chromosome 10"/>
</dbReference>